<comment type="caution">
    <text evidence="1">The sequence shown here is derived from an EMBL/GenBank/DDBJ whole genome shotgun (WGS) entry which is preliminary data.</text>
</comment>
<name>A0A833R7L8_9POAL</name>
<evidence type="ECO:0000313" key="1">
    <source>
        <dbReference type="EMBL" id="KAF3336639.1"/>
    </source>
</evidence>
<gene>
    <name evidence="1" type="ORF">FCM35_KLT19225</name>
</gene>
<dbReference type="Proteomes" id="UP000623129">
    <property type="component" value="Unassembled WGS sequence"/>
</dbReference>
<proteinExistence type="predicted"/>
<dbReference type="EMBL" id="SWLB01000007">
    <property type="protein sequence ID" value="KAF3336639.1"/>
    <property type="molecule type" value="Genomic_DNA"/>
</dbReference>
<protein>
    <submittedName>
        <fullName evidence="1">Uncharacterized protein</fullName>
    </submittedName>
</protein>
<reference evidence="1" key="1">
    <citation type="submission" date="2020-01" db="EMBL/GenBank/DDBJ databases">
        <title>Genome sequence of Kobresia littledalei, the first chromosome-level genome in the family Cyperaceae.</title>
        <authorList>
            <person name="Qu G."/>
        </authorList>
    </citation>
    <scope>NUCLEOTIDE SEQUENCE</scope>
    <source>
        <strain evidence="1">C.B.Clarke</strain>
        <tissue evidence="1">Leaf</tissue>
    </source>
</reference>
<keyword evidence="2" id="KW-1185">Reference proteome</keyword>
<accession>A0A833R7L8</accession>
<dbReference type="AlphaFoldDB" id="A0A833R7L8"/>
<evidence type="ECO:0000313" key="2">
    <source>
        <dbReference type="Proteomes" id="UP000623129"/>
    </source>
</evidence>
<organism evidence="1 2">
    <name type="scientific">Carex littledalei</name>
    <dbReference type="NCBI Taxonomy" id="544730"/>
    <lineage>
        <taxon>Eukaryota</taxon>
        <taxon>Viridiplantae</taxon>
        <taxon>Streptophyta</taxon>
        <taxon>Embryophyta</taxon>
        <taxon>Tracheophyta</taxon>
        <taxon>Spermatophyta</taxon>
        <taxon>Magnoliopsida</taxon>
        <taxon>Liliopsida</taxon>
        <taxon>Poales</taxon>
        <taxon>Cyperaceae</taxon>
        <taxon>Cyperoideae</taxon>
        <taxon>Cariceae</taxon>
        <taxon>Carex</taxon>
        <taxon>Carex subgen. Euthyceras</taxon>
    </lineage>
</organism>
<sequence>MSARSVRILVPRPDLPRLSQVPTTNEMLDMWKKKKFKNFGTNGITCIFKSVSENRLTSKMDQALLGLEKARKEMMNSKWRG</sequence>